<evidence type="ECO:0000313" key="2">
    <source>
        <dbReference type="EMBL" id="OAQ84073.1"/>
    </source>
</evidence>
<protein>
    <submittedName>
        <fullName evidence="2">Uncharacterized protein</fullName>
    </submittedName>
</protein>
<evidence type="ECO:0000256" key="1">
    <source>
        <dbReference type="SAM" id="MobiDB-lite"/>
    </source>
</evidence>
<reference evidence="2 3" key="1">
    <citation type="submission" date="2016-01" db="EMBL/GenBank/DDBJ databases">
        <title>Biosynthesis of antibiotic leucinostatins and their inhibition on Phytophthora in bio-control Purpureocillium lilacinum.</title>
        <authorList>
            <person name="Wang G."/>
            <person name="Liu Z."/>
            <person name="Lin R."/>
            <person name="Li E."/>
            <person name="Mao Z."/>
            <person name="Ling J."/>
            <person name="Yin W."/>
            <person name="Xie B."/>
        </authorList>
    </citation>
    <scope>NUCLEOTIDE SEQUENCE [LARGE SCALE GENOMIC DNA]</scope>
    <source>
        <strain evidence="2">PLBJ-1</strain>
    </source>
</reference>
<accession>A0A179H3L5</accession>
<dbReference type="Proteomes" id="UP000078240">
    <property type="component" value="Unassembled WGS sequence"/>
</dbReference>
<name>A0A179H3L5_PURLI</name>
<proteinExistence type="predicted"/>
<dbReference type="AlphaFoldDB" id="A0A179H3L5"/>
<organism evidence="2 3">
    <name type="scientific">Purpureocillium lilacinum</name>
    <name type="common">Paecilomyces lilacinus</name>
    <dbReference type="NCBI Taxonomy" id="33203"/>
    <lineage>
        <taxon>Eukaryota</taxon>
        <taxon>Fungi</taxon>
        <taxon>Dikarya</taxon>
        <taxon>Ascomycota</taxon>
        <taxon>Pezizomycotina</taxon>
        <taxon>Sordariomycetes</taxon>
        <taxon>Hypocreomycetidae</taxon>
        <taxon>Hypocreales</taxon>
        <taxon>Ophiocordycipitaceae</taxon>
        <taxon>Purpureocillium</taxon>
    </lineage>
</organism>
<evidence type="ECO:0000313" key="3">
    <source>
        <dbReference type="Proteomes" id="UP000078240"/>
    </source>
</evidence>
<feature type="compositionally biased region" description="Basic residues" evidence="1">
    <location>
        <begin position="1"/>
        <end position="23"/>
    </location>
</feature>
<dbReference type="EMBL" id="LSBH01000002">
    <property type="protein sequence ID" value="OAQ84073.1"/>
    <property type="molecule type" value="Genomic_DNA"/>
</dbReference>
<sequence length="231" mass="25595">MARRCRPSCRPHATSRARGRPWRRLSPPGSMECYHHLAQQSQPSRASSLQDPREVIMADRGEGPPTLTGHASLVSNSPVAVPMSSTLWPARPPSDARLLPREPFPPLPYPNCTCKSSFVLPYSFPTPYLVPFQTHLPLYSARSWLAPPCRGNSPRPHSRPQLAVAPTRIAPALYWKWESHRSDTSPGLRNYSHRHISDAPTGLDSTRLTAFDLVTGSPTLLNLIGFSPPSQ</sequence>
<feature type="region of interest" description="Disordered" evidence="1">
    <location>
        <begin position="1"/>
        <end position="27"/>
    </location>
</feature>
<gene>
    <name evidence="2" type="ORF">VFPBJ_02841</name>
</gene>
<comment type="caution">
    <text evidence="2">The sequence shown here is derived from an EMBL/GenBank/DDBJ whole genome shotgun (WGS) entry which is preliminary data.</text>
</comment>